<evidence type="ECO:0000313" key="3">
    <source>
        <dbReference type="Proteomes" id="UP000594261"/>
    </source>
</evidence>
<dbReference type="InParanoid" id="A0A7N2R3K6"/>
<evidence type="ECO:0000313" key="2">
    <source>
        <dbReference type="EnsemblPlants" id="QL04p069324:mrna"/>
    </source>
</evidence>
<accession>A0A7N2R3K6</accession>
<protein>
    <submittedName>
        <fullName evidence="2">Uncharacterized protein</fullName>
    </submittedName>
</protein>
<dbReference type="Proteomes" id="UP000594261">
    <property type="component" value="Chromosome 4"/>
</dbReference>
<dbReference type="AlphaFoldDB" id="A0A7N2R3K6"/>
<proteinExistence type="predicted"/>
<dbReference type="EnsemblPlants" id="QL04p069324:mrna">
    <property type="protein sequence ID" value="QL04p069324:mrna"/>
    <property type="gene ID" value="QL04p069324"/>
</dbReference>
<keyword evidence="3" id="KW-1185">Reference proteome</keyword>
<dbReference type="Gramene" id="QL04p069324:mrna">
    <property type="protein sequence ID" value="QL04p069324:mrna"/>
    <property type="gene ID" value="QL04p069324"/>
</dbReference>
<sequence length="234" mass="25869">MLAKQVWHLIHDKESLFYRVFKAKIFPSGDIFSTQLKSGSYAWGSILGARKLVAAGARWRIRNGLTTRVYSNCWLLGGGSCRITSSFSEIPADAVVADLLEVESGWWNGALIDRNFLPFEAQKIKSIPVCITPQEDILIWPKTRDGNYFVKSGYKLLQELEISELASSSDSGENKKFWSGFVENEESPRSRFIHHALLILVESTKQKQSGRGSNAIGKAVGPGPTISPGIPAIP</sequence>
<dbReference type="EMBL" id="LRBV02000004">
    <property type="status" value="NOT_ANNOTATED_CDS"/>
    <property type="molecule type" value="Genomic_DNA"/>
</dbReference>
<reference evidence="2 3" key="1">
    <citation type="journal article" date="2016" name="G3 (Bethesda)">
        <title>First Draft Assembly and Annotation of the Genome of a California Endemic Oak Quercus lobata Nee (Fagaceae).</title>
        <authorList>
            <person name="Sork V.L."/>
            <person name="Fitz-Gibbon S.T."/>
            <person name="Puiu D."/>
            <person name="Crepeau M."/>
            <person name="Gugger P.F."/>
            <person name="Sherman R."/>
            <person name="Stevens K."/>
            <person name="Langley C.H."/>
            <person name="Pellegrini M."/>
            <person name="Salzberg S.L."/>
        </authorList>
    </citation>
    <scope>NUCLEOTIDE SEQUENCE [LARGE SCALE GENOMIC DNA]</scope>
    <source>
        <strain evidence="2 3">cv. SW786</strain>
    </source>
</reference>
<feature type="region of interest" description="Disordered" evidence="1">
    <location>
        <begin position="209"/>
        <end position="234"/>
    </location>
</feature>
<evidence type="ECO:0000256" key="1">
    <source>
        <dbReference type="SAM" id="MobiDB-lite"/>
    </source>
</evidence>
<organism evidence="2 3">
    <name type="scientific">Quercus lobata</name>
    <name type="common">Valley oak</name>
    <dbReference type="NCBI Taxonomy" id="97700"/>
    <lineage>
        <taxon>Eukaryota</taxon>
        <taxon>Viridiplantae</taxon>
        <taxon>Streptophyta</taxon>
        <taxon>Embryophyta</taxon>
        <taxon>Tracheophyta</taxon>
        <taxon>Spermatophyta</taxon>
        <taxon>Magnoliopsida</taxon>
        <taxon>eudicotyledons</taxon>
        <taxon>Gunneridae</taxon>
        <taxon>Pentapetalae</taxon>
        <taxon>rosids</taxon>
        <taxon>fabids</taxon>
        <taxon>Fagales</taxon>
        <taxon>Fagaceae</taxon>
        <taxon>Quercus</taxon>
    </lineage>
</organism>
<reference evidence="2" key="2">
    <citation type="submission" date="2021-01" db="UniProtKB">
        <authorList>
            <consortium name="EnsemblPlants"/>
        </authorList>
    </citation>
    <scope>IDENTIFICATION</scope>
</reference>
<name>A0A7N2R3K6_QUELO</name>